<evidence type="ECO:0000313" key="2">
    <source>
        <dbReference type="Proteomes" id="UP001189915"/>
    </source>
</evidence>
<organism evidence="1 2">
    <name type="scientific">Ralstonia wenshanensis</name>
    <dbReference type="NCBI Taxonomy" id="2842456"/>
    <lineage>
        <taxon>Bacteria</taxon>
        <taxon>Pseudomonadati</taxon>
        <taxon>Pseudomonadota</taxon>
        <taxon>Betaproteobacteria</taxon>
        <taxon>Burkholderiales</taxon>
        <taxon>Burkholderiaceae</taxon>
        <taxon>Ralstonia</taxon>
    </lineage>
</organism>
<gene>
    <name evidence="1" type="ORF">LMG18091_02861</name>
</gene>
<sequence length="208" mass="22927">MPLPNGVLPTGEIQAICPFAGWLGNRGTLHDANGAIVRRWQRKAWVTCLLSYKGRNRKPLMQPGRYTELFFLDEATALAAGHRPCGECRRDDYNHFKRAWVLGNRRPDATTIADIDKAIHHERTSNGDAATRLHELGTLPSGVLLDWVNVPHLWTGNSLLKWTPQGYVTGDAGWLRTSNVKIITPPSVVRALAAGYVACLHKSASTAA</sequence>
<evidence type="ECO:0000313" key="1">
    <source>
        <dbReference type="EMBL" id="CAJ0699143.1"/>
    </source>
</evidence>
<dbReference type="Proteomes" id="UP001189915">
    <property type="component" value="Unassembled WGS sequence"/>
</dbReference>
<comment type="caution">
    <text evidence="1">The sequence shown here is derived from an EMBL/GenBank/DDBJ whole genome shotgun (WGS) entry which is preliminary data.</text>
</comment>
<accession>A0AAD2B436</accession>
<proteinExistence type="predicted"/>
<name>A0AAD2B436_9RALS</name>
<dbReference type="EMBL" id="CATWAF010000004">
    <property type="protein sequence ID" value="CAJ0699143.1"/>
    <property type="molecule type" value="Genomic_DNA"/>
</dbReference>
<reference evidence="1 2" key="1">
    <citation type="submission" date="2023-07" db="EMBL/GenBank/DDBJ databases">
        <authorList>
            <person name="Peeters C."/>
        </authorList>
    </citation>
    <scope>NUCLEOTIDE SEQUENCE [LARGE SCALE GENOMIC DNA]</scope>
    <source>
        <strain evidence="1 2">LMG 18091</strain>
    </source>
</reference>
<dbReference type="AlphaFoldDB" id="A0AAD2B436"/>
<keyword evidence="2" id="KW-1185">Reference proteome</keyword>
<protein>
    <submittedName>
        <fullName evidence="1">Uncharacterized protein</fullName>
    </submittedName>
</protein>